<name>A0ABT9XH29_9BACL</name>
<keyword evidence="7" id="KW-1003">Cell membrane</keyword>
<feature type="transmembrane region" description="Helical" evidence="7">
    <location>
        <begin position="6"/>
        <end position="28"/>
    </location>
</feature>
<keyword evidence="6 7" id="KW-0472">Membrane</keyword>
<keyword evidence="7" id="KW-0874">Quinone</keyword>
<keyword evidence="7" id="KW-0520">NAD</keyword>
<evidence type="ECO:0000256" key="2">
    <source>
        <dbReference type="ARBA" id="ARBA00010519"/>
    </source>
</evidence>
<protein>
    <recommendedName>
        <fullName evidence="7">NADH-quinone oxidoreductase subunit K</fullName>
        <ecNumber evidence="7">7.1.1.-</ecNumber>
    </recommendedName>
    <alternativeName>
        <fullName evidence="7">NADH dehydrogenase I subunit K</fullName>
    </alternativeName>
    <alternativeName>
        <fullName evidence="7">NDH-1 subunit K</fullName>
    </alternativeName>
</protein>
<evidence type="ECO:0000256" key="4">
    <source>
        <dbReference type="ARBA" id="ARBA00022692"/>
    </source>
</evidence>
<gene>
    <name evidence="7" type="primary">nuoK</name>
    <name evidence="8" type="ORF">J2S03_001242</name>
</gene>
<keyword evidence="4 7" id="KW-0812">Transmembrane</keyword>
<dbReference type="EMBL" id="JAUSTP010000007">
    <property type="protein sequence ID" value="MDQ0189410.1"/>
    <property type="molecule type" value="Genomic_DNA"/>
</dbReference>
<dbReference type="Pfam" id="PF00420">
    <property type="entry name" value="Oxidored_q2"/>
    <property type="match status" value="1"/>
</dbReference>
<dbReference type="NCBIfam" id="NF004320">
    <property type="entry name" value="PRK05715.1-2"/>
    <property type="match status" value="1"/>
</dbReference>
<comment type="subunit">
    <text evidence="7">NDH-1 is composed of 14 different subunits. Subunits NuoA, H, J, K, L, M, N constitute the membrane sector of the complex.</text>
</comment>
<keyword evidence="9" id="KW-1185">Reference proteome</keyword>
<keyword evidence="5 7" id="KW-1133">Transmembrane helix</keyword>
<comment type="catalytic activity">
    <reaction evidence="7">
        <text>a quinone + NADH + 5 H(+)(in) = a quinol + NAD(+) + 4 H(+)(out)</text>
        <dbReference type="Rhea" id="RHEA:57888"/>
        <dbReference type="ChEBI" id="CHEBI:15378"/>
        <dbReference type="ChEBI" id="CHEBI:24646"/>
        <dbReference type="ChEBI" id="CHEBI:57540"/>
        <dbReference type="ChEBI" id="CHEBI:57945"/>
        <dbReference type="ChEBI" id="CHEBI:132124"/>
    </reaction>
</comment>
<comment type="caution">
    <text evidence="8">The sequence shown here is derived from an EMBL/GenBank/DDBJ whole genome shotgun (WGS) entry which is preliminary data.</text>
</comment>
<proteinExistence type="inferred from homology"/>
<dbReference type="InterPro" id="IPR001133">
    <property type="entry name" value="NADH_UbQ_OxRdtase_chain4L/K"/>
</dbReference>
<dbReference type="PANTHER" id="PTHR11434:SF16">
    <property type="entry name" value="NADH-UBIQUINONE OXIDOREDUCTASE CHAIN 4L"/>
    <property type="match status" value="1"/>
</dbReference>
<evidence type="ECO:0000256" key="7">
    <source>
        <dbReference type="HAMAP-Rule" id="MF_01456"/>
    </source>
</evidence>
<feature type="transmembrane region" description="Helical" evidence="7">
    <location>
        <begin position="69"/>
        <end position="93"/>
    </location>
</feature>
<comment type="similarity">
    <text evidence="2 7">Belongs to the complex I subunit 4L family.</text>
</comment>
<evidence type="ECO:0000256" key="1">
    <source>
        <dbReference type="ARBA" id="ARBA00004141"/>
    </source>
</evidence>
<sequence>MGGAALIQVPTASILALGAFLFCIGLYGALTKRNLIMVLVSVELMLNAANINLVAFSRLGAAPSLDGQVFSLFTITIAAAEIAVGLALLLAVFRLRKTSEVKDLDTLKR</sequence>
<organism evidence="8 9">
    <name type="scientific">Alicyclobacillus cycloheptanicus</name>
    <dbReference type="NCBI Taxonomy" id="1457"/>
    <lineage>
        <taxon>Bacteria</taxon>
        <taxon>Bacillati</taxon>
        <taxon>Bacillota</taxon>
        <taxon>Bacilli</taxon>
        <taxon>Bacillales</taxon>
        <taxon>Alicyclobacillaceae</taxon>
        <taxon>Alicyclobacillus</taxon>
    </lineage>
</organism>
<evidence type="ECO:0000256" key="5">
    <source>
        <dbReference type="ARBA" id="ARBA00022989"/>
    </source>
</evidence>
<dbReference type="NCBIfam" id="NF004322">
    <property type="entry name" value="PRK05715.1-4"/>
    <property type="match status" value="1"/>
</dbReference>
<evidence type="ECO:0000256" key="6">
    <source>
        <dbReference type="ARBA" id="ARBA00023136"/>
    </source>
</evidence>
<reference evidence="8 9" key="1">
    <citation type="submission" date="2023-07" db="EMBL/GenBank/DDBJ databases">
        <title>Genomic Encyclopedia of Type Strains, Phase IV (KMG-IV): sequencing the most valuable type-strain genomes for metagenomic binning, comparative biology and taxonomic classification.</title>
        <authorList>
            <person name="Goeker M."/>
        </authorList>
    </citation>
    <scope>NUCLEOTIDE SEQUENCE [LARGE SCALE GENOMIC DNA]</scope>
    <source>
        <strain evidence="8 9">DSM 4006</strain>
    </source>
</reference>
<comment type="subcellular location">
    <subcellularLocation>
        <location evidence="7">Cell membrane</location>
        <topology evidence="7">Multi-pass membrane protein</topology>
    </subcellularLocation>
    <subcellularLocation>
        <location evidence="1">Membrane</location>
        <topology evidence="1">Multi-pass membrane protein</topology>
    </subcellularLocation>
</comment>
<dbReference type="Gene3D" id="1.10.287.3510">
    <property type="match status" value="1"/>
</dbReference>
<evidence type="ECO:0000256" key="3">
    <source>
        <dbReference type="ARBA" id="ARBA00022448"/>
    </source>
</evidence>
<keyword evidence="7" id="KW-1278">Translocase</keyword>
<evidence type="ECO:0000313" key="9">
    <source>
        <dbReference type="Proteomes" id="UP001232973"/>
    </source>
</evidence>
<keyword evidence="3 7" id="KW-0813">Transport</keyword>
<comment type="function">
    <text evidence="7">NDH-1 shuttles electrons from NADH, via FMN and iron-sulfur (Fe-S) centers, to quinones in the respiratory chain. The immediate electron acceptor for the enzyme in this species is believed to be a menaquinone. Couples the redox reaction to proton translocation (for every two electrons transferred, four hydrogen ions are translocated across the cytoplasmic membrane), and thus conserves the redox energy in a proton gradient.</text>
</comment>
<dbReference type="NCBIfam" id="NF004321">
    <property type="entry name" value="PRK05715.1-3"/>
    <property type="match status" value="1"/>
</dbReference>
<dbReference type="PANTHER" id="PTHR11434">
    <property type="entry name" value="NADH-UBIQUINONE OXIDOREDUCTASE SUBUNIT ND4L"/>
    <property type="match status" value="1"/>
</dbReference>
<feature type="transmembrane region" description="Helical" evidence="7">
    <location>
        <begin position="35"/>
        <end position="57"/>
    </location>
</feature>
<dbReference type="Proteomes" id="UP001232973">
    <property type="component" value="Unassembled WGS sequence"/>
</dbReference>
<evidence type="ECO:0000313" key="8">
    <source>
        <dbReference type="EMBL" id="MDQ0189410.1"/>
    </source>
</evidence>
<dbReference type="InterPro" id="IPR039428">
    <property type="entry name" value="NUOK/Mnh_C1-like"/>
</dbReference>
<dbReference type="HAMAP" id="MF_01456">
    <property type="entry name" value="NDH1_NuoK"/>
    <property type="match status" value="1"/>
</dbReference>
<dbReference type="EC" id="7.1.1.-" evidence="7"/>
<accession>A0ABT9XH29</accession>